<evidence type="ECO:0000313" key="9">
    <source>
        <dbReference type="Proteomes" id="UP000199233"/>
    </source>
</evidence>
<dbReference type="RefSeq" id="WP_093289577.1">
    <property type="nucleotide sequence ID" value="NZ_FOFS01000020.1"/>
</dbReference>
<dbReference type="AlphaFoldDB" id="A0A1H9MBD8"/>
<sequence>MPKLKTVKSAAKRFAKTGKGGFKRSHSHKRHILTKKSGKRIRQLRGEAQIHASDVREVKQMLPYA</sequence>
<dbReference type="GO" id="GO:0003735">
    <property type="term" value="F:structural constituent of ribosome"/>
    <property type="evidence" value="ECO:0007669"/>
    <property type="project" value="InterPro"/>
</dbReference>
<keyword evidence="2 5" id="KW-0689">Ribosomal protein</keyword>
<evidence type="ECO:0000256" key="4">
    <source>
        <dbReference type="ARBA" id="ARBA00071664"/>
    </source>
</evidence>
<dbReference type="Pfam" id="PF01632">
    <property type="entry name" value="Ribosomal_L35p"/>
    <property type="match status" value="1"/>
</dbReference>
<evidence type="ECO:0000313" key="8">
    <source>
        <dbReference type="EMBL" id="SER20453.1"/>
    </source>
</evidence>
<dbReference type="Gene3D" id="4.10.410.60">
    <property type="match status" value="1"/>
</dbReference>
<evidence type="ECO:0000256" key="7">
    <source>
        <dbReference type="SAM" id="MobiDB-lite"/>
    </source>
</evidence>
<reference evidence="9" key="1">
    <citation type="submission" date="2016-10" db="EMBL/GenBank/DDBJ databases">
        <authorList>
            <person name="Varghese N."/>
            <person name="Submissions S."/>
        </authorList>
    </citation>
    <scope>NUCLEOTIDE SEQUENCE [LARGE SCALE GENOMIC DNA]</scope>
    <source>
        <strain evidence="9">DSM 25927</strain>
    </source>
</reference>
<dbReference type="FunFam" id="4.10.410.60:FF:000001">
    <property type="entry name" value="50S ribosomal protein L35"/>
    <property type="match status" value="1"/>
</dbReference>
<dbReference type="PROSITE" id="PS00936">
    <property type="entry name" value="RIBOSOMAL_L35"/>
    <property type="match status" value="1"/>
</dbReference>
<dbReference type="PRINTS" id="PR00064">
    <property type="entry name" value="RIBOSOMALL35"/>
</dbReference>
<feature type="region of interest" description="Disordered" evidence="7">
    <location>
        <begin position="1"/>
        <end position="34"/>
    </location>
</feature>
<dbReference type="PANTHER" id="PTHR33343">
    <property type="entry name" value="54S RIBOSOMAL PROTEIN BL35M"/>
    <property type="match status" value="1"/>
</dbReference>
<dbReference type="EMBL" id="FOFS01000020">
    <property type="protein sequence ID" value="SER20453.1"/>
    <property type="molecule type" value="Genomic_DNA"/>
</dbReference>
<keyword evidence="9" id="KW-1185">Reference proteome</keyword>
<dbReference type="SUPFAM" id="SSF143034">
    <property type="entry name" value="L35p-like"/>
    <property type="match status" value="1"/>
</dbReference>
<evidence type="ECO:0000256" key="5">
    <source>
        <dbReference type="HAMAP-Rule" id="MF_00514"/>
    </source>
</evidence>
<accession>A0A1H9MBD8</accession>
<dbReference type="Proteomes" id="UP000199233">
    <property type="component" value="Unassembled WGS sequence"/>
</dbReference>
<proteinExistence type="inferred from homology"/>
<evidence type="ECO:0000256" key="2">
    <source>
        <dbReference type="ARBA" id="ARBA00022980"/>
    </source>
</evidence>
<dbReference type="GO" id="GO:0022625">
    <property type="term" value="C:cytosolic large ribosomal subunit"/>
    <property type="evidence" value="ECO:0007669"/>
    <property type="project" value="TreeGrafter"/>
</dbReference>
<evidence type="ECO:0000256" key="6">
    <source>
        <dbReference type="RuleBase" id="RU000568"/>
    </source>
</evidence>
<organism evidence="8 9">
    <name type="scientific">Solimonas aquatica</name>
    <dbReference type="NCBI Taxonomy" id="489703"/>
    <lineage>
        <taxon>Bacteria</taxon>
        <taxon>Pseudomonadati</taxon>
        <taxon>Pseudomonadota</taxon>
        <taxon>Gammaproteobacteria</taxon>
        <taxon>Nevskiales</taxon>
        <taxon>Nevskiaceae</taxon>
        <taxon>Solimonas</taxon>
    </lineage>
</organism>
<gene>
    <name evidence="5" type="primary">rpmI</name>
    <name evidence="8" type="ORF">SAMN04488038_12023</name>
</gene>
<dbReference type="InterPro" id="IPR001706">
    <property type="entry name" value="Ribosomal_bL35"/>
</dbReference>
<name>A0A1H9MBD8_9GAMM</name>
<dbReference type="InterPro" id="IPR021137">
    <property type="entry name" value="Ribosomal_bL35-like"/>
</dbReference>
<dbReference type="NCBIfam" id="TIGR00001">
    <property type="entry name" value="rpmI_bact"/>
    <property type="match status" value="1"/>
</dbReference>
<dbReference type="InterPro" id="IPR037229">
    <property type="entry name" value="Ribosomal_bL35_sf"/>
</dbReference>
<evidence type="ECO:0000256" key="1">
    <source>
        <dbReference type="ARBA" id="ARBA00006598"/>
    </source>
</evidence>
<protein>
    <recommendedName>
        <fullName evidence="4 5">Large ribosomal subunit protein bL35</fullName>
    </recommendedName>
</protein>
<dbReference type="OrthoDB" id="47476at2"/>
<keyword evidence="3 5" id="KW-0687">Ribonucleoprotein</keyword>
<dbReference type="GO" id="GO:0006412">
    <property type="term" value="P:translation"/>
    <property type="evidence" value="ECO:0007669"/>
    <property type="project" value="UniProtKB-UniRule"/>
</dbReference>
<dbReference type="HAMAP" id="MF_00514">
    <property type="entry name" value="Ribosomal_bL35"/>
    <property type="match status" value="1"/>
</dbReference>
<feature type="compositionally biased region" description="Basic residues" evidence="7">
    <location>
        <begin position="10"/>
        <end position="34"/>
    </location>
</feature>
<comment type="similarity">
    <text evidence="1 5 6">Belongs to the bacterial ribosomal protein bL35 family.</text>
</comment>
<dbReference type="PANTHER" id="PTHR33343:SF1">
    <property type="entry name" value="LARGE RIBOSOMAL SUBUNIT PROTEIN BL35M"/>
    <property type="match status" value="1"/>
</dbReference>
<dbReference type="STRING" id="489703.SAMN04488038_12023"/>
<evidence type="ECO:0000256" key="3">
    <source>
        <dbReference type="ARBA" id="ARBA00023274"/>
    </source>
</evidence>
<dbReference type="InterPro" id="IPR018265">
    <property type="entry name" value="Ribosomal_bL35_CS"/>
</dbReference>